<comment type="caution">
    <text evidence="13">The sequence shown here is derived from an EMBL/GenBank/DDBJ whole genome shotgun (WGS) entry which is preliminary data.</text>
</comment>
<dbReference type="Pfam" id="PF02518">
    <property type="entry name" value="HATPase_c"/>
    <property type="match status" value="1"/>
</dbReference>
<dbReference type="RefSeq" id="WP_080021762.1">
    <property type="nucleotide sequence ID" value="NZ_LTAY01000020.1"/>
</dbReference>
<dbReference type="CDD" id="cd00082">
    <property type="entry name" value="HisKA"/>
    <property type="match status" value="1"/>
</dbReference>
<evidence type="ECO:0000313" key="14">
    <source>
        <dbReference type="Proteomes" id="UP000191448"/>
    </source>
</evidence>
<dbReference type="Gene3D" id="3.30.565.10">
    <property type="entry name" value="Histidine kinase-like ATPase, C-terminal domain"/>
    <property type="match status" value="1"/>
</dbReference>
<evidence type="ECO:0000256" key="6">
    <source>
        <dbReference type="ARBA" id="ARBA00022777"/>
    </source>
</evidence>
<dbReference type="SUPFAM" id="SSF158472">
    <property type="entry name" value="HAMP domain-like"/>
    <property type="match status" value="1"/>
</dbReference>
<keyword evidence="10" id="KW-1133">Transmembrane helix</keyword>
<protein>
    <recommendedName>
        <fullName evidence="3">histidine kinase</fullName>
        <ecNumber evidence="3">2.7.13.3</ecNumber>
    </recommendedName>
</protein>
<dbReference type="Pfam" id="PF00672">
    <property type="entry name" value="HAMP"/>
    <property type="match status" value="1"/>
</dbReference>
<evidence type="ECO:0000313" key="13">
    <source>
        <dbReference type="EMBL" id="OPX49909.1"/>
    </source>
</evidence>
<dbReference type="EC" id="2.7.13.3" evidence="3"/>
<dbReference type="SMART" id="SM00387">
    <property type="entry name" value="HATPase_c"/>
    <property type="match status" value="1"/>
</dbReference>
<dbReference type="FunFam" id="3.30.565.10:FF:000006">
    <property type="entry name" value="Sensor histidine kinase WalK"/>
    <property type="match status" value="1"/>
</dbReference>
<dbReference type="PANTHER" id="PTHR45453:SF1">
    <property type="entry name" value="PHOSPHATE REGULON SENSOR PROTEIN PHOR"/>
    <property type="match status" value="1"/>
</dbReference>
<evidence type="ECO:0000256" key="3">
    <source>
        <dbReference type="ARBA" id="ARBA00012438"/>
    </source>
</evidence>
<dbReference type="GO" id="GO:0004721">
    <property type="term" value="F:phosphoprotein phosphatase activity"/>
    <property type="evidence" value="ECO:0007669"/>
    <property type="project" value="TreeGrafter"/>
</dbReference>
<dbReference type="Pfam" id="PF00512">
    <property type="entry name" value="HisKA"/>
    <property type="match status" value="1"/>
</dbReference>
<sequence>MKHNFTKKDIIIEIEKRHREHRMHHQKNYGHHRKHNIHHREFHKEMVDRKLNELFFLHKYMKIFRKITLIVSIVIILFLLKVIGFKLATWLIILVLIINEGTIVYMISRMEKRFVKPMEKLQSGVRKIADGDYTVRLETDTKNEIGILTREFNKMASKLEEGEKIKKEYEENRKALLANVSHDLKTPITCINGYVEGLLENVVSKDNVDNYLKVIKSNAEYMNRLIDDLFLFSKLDMQKLDFKFEKTNIKLYLNDIVEEFSFILDEKEIKFSYEESIDTETFVNIDGKRLYRSIRNILDNAIKYGLDKENLKIEMMLYKDKDSIFIVIEDNGFGIEKDKVDKIFQRFYRVDKERTKDINSTGLGLAITKEIVDAHKGEIYVSSEVNIGTNFTIRLPIFKEDKNNGE</sequence>
<dbReference type="EMBL" id="LTAY01000020">
    <property type="protein sequence ID" value="OPX49909.1"/>
    <property type="molecule type" value="Genomic_DNA"/>
</dbReference>
<dbReference type="InterPro" id="IPR003594">
    <property type="entry name" value="HATPase_dom"/>
</dbReference>
<dbReference type="SUPFAM" id="SSF55874">
    <property type="entry name" value="ATPase domain of HSP90 chaperone/DNA topoisomerase II/histidine kinase"/>
    <property type="match status" value="1"/>
</dbReference>
<keyword evidence="6 13" id="KW-0418">Kinase</keyword>
<dbReference type="PRINTS" id="PR00344">
    <property type="entry name" value="BCTRLSENSOR"/>
</dbReference>
<feature type="transmembrane region" description="Helical" evidence="10">
    <location>
        <begin position="67"/>
        <end position="84"/>
    </location>
</feature>
<dbReference type="GO" id="GO:0005886">
    <property type="term" value="C:plasma membrane"/>
    <property type="evidence" value="ECO:0007669"/>
    <property type="project" value="TreeGrafter"/>
</dbReference>
<feature type="transmembrane region" description="Helical" evidence="10">
    <location>
        <begin position="90"/>
        <end position="108"/>
    </location>
</feature>
<organism evidence="13 14">
    <name type="scientific">Clostridium thermobutyricum DSM 4928</name>
    <dbReference type="NCBI Taxonomy" id="1121339"/>
    <lineage>
        <taxon>Bacteria</taxon>
        <taxon>Bacillati</taxon>
        <taxon>Bacillota</taxon>
        <taxon>Clostridia</taxon>
        <taxon>Eubacteriales</taxon>
        <taxon>Clostridiaceae</taxon>
        <taxon>Clostridium</taxon>
    </lineage>
</organism>
<evidence type="ECO:0000256" key="5">
    <source>
        <dbReference type="ARBA" id="ARBA00022679"/>
    </source>
</evidence>
<dbReference type="PANTHER" id="PTHR45453">
    <property type="entry name" value="PHOSPHATE REGULON SENSOR PROTEIN PHOR"/>
    <property type="match status" value="1"/>
</dbReference>
<evidence type="ECO:0000256" key="1">
    <source>
        <dbReference type="ARBA" id="ARBA00000085"/>
    </source>
</evidence>
<comment type="subcellular location">
    <subcellularLocation>
        <location evidence="2">Membrane</location>
    </subcellularLocation>
</comment>
<keyword evidence="9" id="KW-0175">Coiled coil</keyword>
<evidence type="ECO:0000259" key="11">
    <source>
        <dbReference type="PROSITE" id="PS50109"/>
    </source>
</evidence>
<feature type="domain" description="Histidine kinase" evidence="11">
    <location>
        <begin position="179"/>
        <end position="399"/>
    </location>
</feature>
<feature type="domain" description="HAMP" evidence="12">
    <location>
        <begin position="112"/>
        <end position="164"/>
    </location>
</feature>
<keyword evidence="7" id="KW-0902">Two-component regulatory system</keyword>
<dbReference type="InterPro" id="IPR036890">
    <property type="entry name" value="HATPase_C_sf"/>
</dbReference>
<dbReference type="Gene3D" id="6.10.340.10">
    <property type="match status" value="1"/>
</dbReference>
<evidence type="ECO:0000256" key="4">
    <source>
        <dbReference type="ARBA" id="ARBA00022553"/>
    </source>
</evidence>
<dbReference type="CDD" id="cd06225">
    <property type="entry name" value="HAMP"/>
    <property type="match status" value="1"/>
</dbReference>
<keyword evidence="5 13" id="KW-0808">Transferase</keyword>
<dbReference type="GO" id="GO:0016036">
    <property type="term" value="P:cellular response to phosphate starvation"/>
    <property type="evidence" value="ECO:0007669"/>
    <property type="project" value="TreeGrafter"/>
</dbReference>
<feature type="coiled-coil region" evidence="9">
    <location>
        <begin position="152"/>
        <end position="179"/>
    </location>
</feature>
<dbReference type="GO" id="GO:0000155">
    <property type="term" value="F:phosphorelay sensor kinase activity"/>
    <property type="evidence" value="ECO:0007669"/>
    <property type="project" value="InterPro"/>
</dbReference>
<keyword evidence="10" id="KW-0812">Transmembrane</keyword>
<dbReference type="InterPro" id="IPR003660">
    <property type="entry name" value="HAMP_dom"/>
</dbReference>
<dbReference type="Proteomes" id="UP000191448">
    <property type="component" value="Unassembled WGS sequence"/>
</dbReference>
<dbReference type="InterPro" id="IPR004358">
    <property type="entry name" value="Sig_transdc_His_kin-like_C"/>
</dbReference>
<dbReference type="AlphaFoldDB" id="A0A1V4SYD4"/>
<dbReference type="InterPro" id="IPR050351">
    <property type="entry name" value="BphY/WalK/GraS-like"/>
</dbReference>
<dbReference type="FunFam" id="1.10.287.130:FF:000001">
    <property type="entry name" value="Two-component sensor histidine kinase"/>
    <property type="match status" value="1"/>
</dbReference>
<dbReference type="OrthoDB" id="335833at2"/>
<dbReference type="CDD" id="cd00075">
    <property type="entry name" value="HATPase"/>
    <property type="match status" value="1"/>
</dbReference>
<keyword evidence="8 10" id="KW-0472">Membrane</keyword>
<dbReference type="SMART" id="SM00388">
    <property type="entry name" value="HisKA"/>
    <property type="match status" value="1"/>
</dbReference>
<accession>A0A1V4SYD4</accession>
<evidence type="ECO:0000256" key="2">
    <source>
        <dbReference type="ARBA" id="ARBA00004370"/>
    </source>
</evidence>
<keyword evidence="4" id="KW-0597">Phosphoprotein</keyword>
<dbReference type="SMART" id="SM00304">
    <property type="entry name" value="HAMP"/>
    <property type="match status" value="1"/>
</dbReference>
<dbReference type="InterPro" id="IPR005467">
    <property type="entry name" value="His_kinase_dom"/>
</dbReference>
<reference evidence="13 14" key="1">
    <citation type="submission" date="2016-02" db="EMBL/GenBank/DDBJ databases">
        <title>Genome sequence of Clostridium thermobutyricum DSM 4928.</title>
        <authorList>
            <person name="Poehlein A."/>
            <person name="Daniel R."/>
        </authorList>
    </citation>
    <scope>NUCLEOTIDE SEQUENCE [LARGE SCALE GENOMIC DNA]</scope>
    <source>
        <strain evidence="13 14">DSM 4928</strain>
    </source>
</reference>
<evidence type="ECO:0000259" key="12">
    <source>
        <dbReference type="PROSITE" id="PS50885"/>
    </source>
</evidence>
<gene>
    <name evidence="13" type="primary">yycG_2</name>
    <name evidence="13" type="ORF">CLTHE_03880</name>
</gene>
<comment type="catalytic activity">
    <reaction evidence="1">
        <text>ATP + protein L-histidine = ADP + protein N-phospho-L-histidine.</text>
        <dbReference type="EC" id="2.7.13.3"/>
    </reaction>
</comment>
<evidence type="ECO:0000256" key="7">
    <source>
        <dbReference type="ARBA" id="ARBA00023012"/>
    </source>
</evidence>
<dbReference type="PROSITE" id="PS50885">
    <property type="entry name" value="HAMP"/>
    <property type="match status" value="1"/>
</dbReference>
<evidence type="ECO:0000256" key="8">
    <source>
        <dbReference type="ARBA" id="ARBA00023136"/>
    </source>
</evidence>
<dbReference type="InterPro" id="IPR003661">
    <property type="entry name" value="HisK_dim/P_dom"/>
</dbReference>
<evidence type="ECO:0000256" key="10">
    <source>
        <dbReference type="SAM" id="Phobius"/>
    </source>
</evidence>
<evidence type="ECO:0000256" key="9">
    <source>
        <dbReference type="SAM" id="Coils"/>
    </source>
</evidence>
<dbReference type="SUPFAM" id="SSF47384">
    <property type="entry name" value="Homodimeric domain of signal transducing histidine kinase"/>
    <property type="match status" value="1"/>
</dbReference>
<dbReference type="Gene3D" id="1.10.287.130">
    <property type="match status" value="1"/>
</dbReference>
<dbReference type="InterPro" id="IPR036097">
    <property type="entry name" value="HisK_dim/P_sf"/>
</dbReference>
<proteinExistence type="predicted"/>
<name>A0A1V4SYD4_9CLOT</name>
<dbReference type="PROSITE" id="PS50109">
    <property type="entry name" value="HIS_KIN"/>
    <property type="match status" value="1"/>
</dbReference>